<dbReference type="GO" id="GO:0045892">
    <property type="term" value="P:negative regulation of DNA-templated transcription"/>
    <property type="evidence" value="ECO:0007669"/>
    <property type="project" value="TreeGrafter"/>
</dbReference>
<keyword evidence="7 9" id="KW-0804">Transcription</keyword>
<evidence type="ECO:0000256" key="4">
    <source>
        <dbReference type="ARBA" id="ARBA00022833"/>
    </source>
</evidence>
<dbReference type="CDD" id="cd07153">
    <property type="entry name" value="Fur_like"/>
    <property type="match status" value="1"/>
</dbReference>
<keyword evidence="11" id="KW-1185">Reference proteome</keyword>
<dbReference type="PANTHER" id="PTHR33202:SF7">
    <property type="entry name" value="FERRIC UPTAKE REGULATION PROTEIN"/>
    <property type="match status" value="1"/>
</dbReference>
<comment type="subcellular location">
    <subcellularLocation>
        <location evidence="9">Cytoplasm</location>
    </subcellularLocation>
</comment>
<protein>
    <recommendedName>
        <fullName evidence="9">Ferric uptake regulation protein</fullName>
    </recommendedName>
</protein>
<dbReference type="GO" id="GO:0003700">
    <property type="term" value="F:DNA-binding transcription factor activity"/>
    <property type="evidence" value="ECO:0007669"/>
    <property type="project" value="UniProtKB-UniRule"/>
</dbReference>
<evidence type="ECO:0000256" key="8">
    <source>
        <dbReference type="PIRSR" id="PIRSR602481-2"/>
    </source>
</evidence>
<dbReference type="RefSeq" id="WP_420243419.1">
    <property type="nucleotide sequence ID" value="NZ_BOPV01000001.1"/>
</dbReference>
<dbReference type="InterPro" id="IPR036388">
    <property type="entry name" value="WH-like_DNA-bd_sf"/>
</dbReference>
<dbReference type="GO" id="GO:0000976">
    <property type="term" value="F:transcription cis-regulatory region binding"/>
    <property type="evidence" value="ECO:0007669"/>
    <property type="project" value="TreeGrafter"/>
</dbReference>
<dbReference type="EMBL" id="BOPV01000001">
    <property type="protein sequence ID" value="GIL40317.1"/>
    <property type="molecule type" value="Genomic_DNA"/>
</dbReference>
<comment type="caution">
    <text evidence="10">The sequence shown here is derived from an EMBL/GenBank/DDBJ whole genome shotgun (WGS) entry which is preliminary data.</text>
</comment>
<dbReference type="InterPro" id="IPR043135">
    <property type="entry name" value="Fur_C"/>
</dbReference>
<keyword evidence="4 9" id="KW-0862">Zinc</keyword>
<gene>
    <name evidence="9" type="primary">fur</name>
    <name evidence="10" type="ORF">TMPK1_25540</name>
</gene>
<evidence type="ECO:0000256" key="2">
    <source>
        <dbReference type="ARBA" id="ARBA00022491"/>
    </source>
</evidence>
<dbReference type="Proteomes" id="UP000681075">
    <property type="component" value="Unassembled WGS sequence"/>
</dbReference>
<dbReference type="SUPFAM" id="SSF46785">
    <property type="entry name" value="Winged helix' DNA-binding domain"/>
    <property type="match status" value="1"/>
</dbReference>
<keyword evidence="3 8" id="KW-0479">Metal-binding</keyword>
<evidence type="ECO:0000313" key="11">
    <source>
        <dbReference type="Proteomes" id="UP000681075"/>
    </source>
</evidence>
<dbReference type="FunFam" id="1.10.10.10:FF:000051">
    <property type="entry name" value="Fur family transcriptional regulator"/>
    <property type="match status" value="1"/>
</dbReference>
<evidence type="ECO:0000313" key="10">
    <source>
        <dbReference type="EMBL" id="GIL40317.1"/>
    </source>
</evidence>
<dbReference type="Pfam" id="PF01475">
    <property type="entry name" value="FUR"/>
    <property type="match status" value="1"/>
</dbReference>
<feature type="binding site" evidence="8">
    <location>
        <position position="106"/>
    </location>
    <ligand>
        <name>Fe cation</name>
        <dbReference type="ChEBI" id="CHEBI:24875"/>
    </ligand>
</feature>
<keyword evidence="6 9" id="KW-0238">DNA-binding</keyword>
<name>A0A8S8XFU0_9PROT</name>
<keyword evidence="2 9" id="KW-0678">Repressor</keyword>
<dbReference type="GO" id="GO:1900376">
    <property type="term" value="P:regulation of secondary metabolite biosynthetic process"/>
    <property type="evidence" value="ECO:0007669"/>
    <property type="project" value="TreeGrafter"/>
</dbReference>
<dbReference type="AlphaFoldDB" id="A0A8S8XFU0"/>
<comment type="cofactor">
    <cofactor evidence="8">
        <name>Mn(2+)</name>
        <dbReference type="ChEBI" id="CHEBI:29035"/>
    </cofactor>
    <cofactor evidence="8">
        <name>Fe(2+)</name>
        <dbReference type="ChEBI" id="CHEBI:29033"/>
    </cofactor>
    <text evidence="8">Binds 1 Mn(2+) or Fe(2+) ion per subunit.</text>
</comment>
<proteinExistence type="inferred from homology"/>
<evidence type="ECO:0000256" key="9">
    <source>
        <dbReference type="RuleBase" id="RU364037"/>
    </source>
</evidence>
<evidence type="ECO:0000256" key="7">
    <source>
        <dbReference type="ARBA" id="ARBA00023163"/>
    </source>
</evidence>
<dbReference type="Gene3D" id="1.10.10.10">
    <property type="entry name" value="Winged helix-like DNA-binding domain superfamily/Winged helix DNA-binding domain"/>
    <property type="match status" value="1"/>
</dbReference>
<dbReference type="GO" id="GO:0005737">
    <property type="term" value="C:cytoplasm"/>
    <property type="evidence" value="ECO:0007669"/>
    <property type="project" value="UniProtKB-SubCell"/>
</dbReference>
<dbReference type="Gene3D" id="3.30.1490.190">
    <property type="match status" value="1"/>
</dbReference>
<keyword evidence="8 9" id="KW-0408">Iron</keyword>
<dbReference type="GO" id="GO:0008270">
    <property type="term" value="F:zinc ion binding"/>
    <property type="evidence" value="ECO:0007669"/>
    <property type="project" value="TreeGrafter"/>
</dbReference>
<sequence length="135" mass="15645">MNELERKCVSAGLKMTDQRRAILKVLDESGDHPSVETVYVRVKEIDPSVSIATVYRTLNLLDQLHLVQKHGFNSNFARFETKLEHHHHLIDVETGTVIEFQDDKLEELKREIAARLGYDIVEDMLELYGRKKQLS</sequence>
<evidence type="ECO:0000256" key="3">
    <source>
        <dbReference type="ARBA" id="ARBA00022723"/>
    </source>
</evidence>
<dbReference type="InterPro" id="IPR036390">
    <property type="entry name" value="WH_DNA-bd_sf"/>
</dbReference>
<evidence type="ECO:0000256" key="6">
    <source>
        <dbReference type="ARBA" id="ARBA00023125"/>
    </source>
</evidence>
<feature type="binding site" evidence="8">
    <location>
        <position position="85"/>
    </location>
    <ligand>
        <name>Fe cation</name>
        <dbReference type="ChEBI" id="CHEBI:24875"/>
    </ligand>
</feature>
<accession>A0A8S8XFU0</accession>
<comment type="similarity">
    <text evidence="1 9">Belongs to the Fur family.</text>
</comment>
<dbReference type="InterPro" id="IPR002481">
    <property type="entry name" value="FUR"/>
</dbReference>
<dbReference type="PANTHER" id="PTHR33202">
    <property type="entry name" value="ZINC UPTAKE REGULATION PROTEIN"/>
    <property type="match status" value="1"/>
</dbReference>
<comment type="subunit">
    <text evidence="9">Homodimer.</text>
</comment>
<keyword evidence="5 9" id="KW-0805">Transcription regulation</keyword>
<evidence type="ECO:0000256" key="5">
    <source>
        <dbReference type="ARBA" id="ARBA00023015"/>
    </source>
</evidence>
<keyword evidence="9" id="KW-0963">Cytoplasm</keyword>
<evidence type="ECO:0000256" key="1">
    <source>
        <dbReference type="ARBA" id="ARBA00007957"/>
    </source>
</evidence>
<reference evidence="10" key="1">
    <citation type="submission" date="2021-02" db="EMBL/GenBank/DDBJ databases">
        <title>Genome sequence of Rhodospirillales sp. strain TMPK1 isolated from soil.</title>
        <authorList>
            <person name="Nakai R."/>
            <person name="Kusada H."/>
            <person name="Tamaki H."/>
        </authorList>
    </citation>
    <scope>NUCLEOTIDE SEQUENCE</scope>
    <source>
        <strain evidence="10">TMPK1</strain>
    </source>
</reference>
<organism evidence="10 11">
    <name type="scientific">Roseiterribacter gracilis</name>
    <dbReference type="NCBI Taxonomy" id="2812848"/>
    <lineage>
        <taxon>Bacteria</taxon>
        <taxon>Pseudomonadati</taxon>
        <taxon>Pseudomonadota</taxon>
        <taxon>Alphaproteobacteria</taxon>
        <taxon>Rhodospirillales</taxon>
        <taxon>Roseiterribacteraceae</taxon>
        <taxon>Roseiterribacter</taxon>
    </lineage>
</organism>